<evidence type="ECO:0000313" key="2">
    <source>
        <dbReference type="EMBL" id="AZN71360.1"/>
    </source>
</evidence>
<sequence>MASLLSAGSAIAQINQNDGPLVAPIQPEPTVGLPEQAPAPAQPVPITPAPAATQPARSSTPPAAPPAETAEADSWQLECLERETESRLCQAILRSRVGEQIAMVLAIAKNPQDDAVSLQMALPLGIDIQRGAILTVDDFQETLMPSRCTAQGCLVETIASAELVDALMSGNAGGVRVFSTDGQTIDLPMSLRSAAAIFSEAGLD</sequence>
<dbReference type="Proteomes" id="UP000268192">
    <property type="component" value="Chromosome"/>
</dbReference>
<dbReference type="Pfam" id="PF06776">
    <property type="entry name" value="IalB"/>
    <property type="match status" value="1"/>
</dbReference>
<feature type="compositionally biased region" description="Low complexity" evidence="1">
    <location>
        <begin position="49"/>
        <end position="69"/>
    </location>
</feature>
<gene>
    <name evidence="2" type="ORF">D5400_08835</name>
</gene>
<organism evidence="2 3">
    <name type="scientific">Georhizobium profundi</name>
    <dbReference type="NCBI Taxonomy" id="2341112"/>
    <lineage>
        <taxon>Bacteria</taxon>
        <taxon>Pseudomonadati</taxon>
        <taxon>Pseudomonadota</taxon>
        <taxon>Alphaproteobacteria</taxon>
        <taxon>Hyphomicrobiales</taxon>
        <taxon>Rhizobiaceae</taxon>
        <taxon>Georhizobium</taxon>
    </lineage>
</organism>
<proteinExistence type="predicted"/>
<dbReference type="InterPro" id="IPR010642">
    <property type="entry name" value="Invasion_prot_B"/>
</dbReference>
<dbReference type="InterPro" id="IPR038696">
    <property type="entry name" value="IalB_sf"/>
</dbReference>
<dbReference type="EMBL" id="CP032509">
    <property type="protein sequence ID" value="AZN71360.1"/>
    <property type="molecule type" value="Genomic_DNA"/>
</dbReference>
<dbReference type="KEGG" id="abaw:D5400_08835"/>
<evidence type="ECO:0008006" key="4">
    <source>
        <dbReference type="Google" id="ProtNLM"/>
    </source>
</evidence>
<evidence type="ECO:0000313" key="3">
    <source>
        <dbReference type="Proteomes" id="UP000268192"/>
    </source>
</evidence>
<protein>
    <recommendedName>
        <fullName evidence="4">Invasion associated locus B family protein</fullName>
    </recommendedName>
</protein>
<keyword evidence="3" id="KW-1185">Reference proteome</keyword>
<name>A0A3Q8XN16_9HYPH</name>
<dbReference type="Gene3D" id="2.60.40.1880">
    <property type="entry name" value="Invasion associated locus B (IalB) protein"/>
    <property type="match status" value="1"/>
</dbReference>
<evidence type="ECO:0000256" key="1">
    <source>
        <dbReference type="SAM" id="MobiDB-lite"/>
    </source>
</evidence>
<accession>A0A3Q8XN16</accession>
<dbReference type="AlphaFoldDB" id="A0A3Q8XN16"/>
<feature type="region of interest" description="Disordered" evidence="1">
    <location>
        <begin position="18"/>
        <end position="72"/>
    </location>
</feature>
<reference evidence="2 3" key="1">
    <citation type="submission" date="2018-09" db="EMBL/GenBank/DDBJ databases">
        <title>Marinorhizobium profundi gen. nov., sp. nov., isolated from a deep-sea sediment sample from the New Britain Trench and proposal of Marinorhizobiaceae fam. nov. in the order Rhizobiales of the class Alphaproteobacteria.</title>
        <authorList>
            <person name="Cao J."/>
        </authorList>
    </citation>
    <scope>NUCLEOTIDE SEQUENCE [LARGE SCALE GENOMIC DNA]</scope>
    <source>
        <strain evidence="2 3">WS11</strain>
    </source>
</reference>